<dbReference type="InterPro" id="IPR001892">
    <property type="entry name" value="Ribosomal_uS13"/>
</dbReference>
<dbReference type="GO" id="GO:0003735">
    <property type="term" value="F:structural constituent of ribosome"/>
    <property type="evidence" value="ECO:0007669"/>
    <property type="project" value="InterPro"/>
</dbReference>
<name>A0AAV7FSF1_DENCH</name>
<dbReference type="Gene3D" id="4.10.910.10">
    <property type="entry name" value="30s ribosomal protein s13, domain 2"/>
    <property type="match status" value="1"/>
</dbReference>
<keyword evidence="10" id="KW-0472">Membrane</keyword>
<evidence type="ECO:0000256" key="14">
    <source>
        <dbReference type="ARBA" id="ARBA00040757"/>
    </source>
</evidence>
<dbReference type="PANTHER" id="PTHR48185">
    <property type="entry name" value="BNACNNG12700D PROTEIN"/>
    <property type="match status" value="1"/>
</dbReference>
<keyword evidence="6" id="KW-0694">RNA-binding</keyword>
<comment type="caution">
    <text evidence="17">The sequence shown here is derived from an EMBL/GenBank/DDBJ whole genome shotgun (WGS) entry which is preliminary data.</text>
</comment>
<protein>
    <recommendedName>
        <fullName evidence="14">Small ribosomal subunit protein uS13m</fullName>
    </recommendedName>
    <alternativeName>
        <fullName evidence="15">Ribosomal protein S13, mitochondrial</fullName>
    </alternativeName>
</protein>
<dbReference type="EMBL" id="JAGFBR010000229">
    <property type="protein sequence ID" value="KAH0446258.1"/>
    <property type="molecule type" value="Genomic_DNA"/>
</dbReference>
<evidence type="ECO:0000256" key="7">
    <source>
        <dbReference type="ARBA" id="ARBA00022980"/>
    </source>
</evidence>
<comment type="subcellular location">
    <subcellularLocation>
        <location evidence="1">Membrane</location>
        <topology evidence="1">Multi-pass membrane protein</topology>
    </subcellularLocation>
    <subcellularLocation>
        <location evidence="2">Mitochondrion</location>
    </subcellularLocation>
</comment>
<evidence type="ECO:0000256" key="4">
    <source>
        <dbReference type="ARBA" id="ARBA00022692"/>
    </source>
</evidence>
<sequence length="534" mass="60435">MSRPILKEFRRSRTTKPPPKIKMSPTRPDFNSFSLVRSGGKKEICCFLSAQANTPASTVRLPRKKEMREDPGPEQVGDVRSSWGSYGYDILVDCWERPLYSKYAFLGALRSAAQMVPYEVSIGLILIVRLVSTFGSAKAIARIEIVMAQKQIWSGIPLFPVFVMFFISRLAETNRAPSDLPEAEAESVAGYNVEYARDAILNSSLLAEANVRYRLGISGNIKMNELTKSQIDQMEQMISQDHVVHWELKRGERADIERLISISRYRGIRHQDGSPLRGQRTHTNARTFFFFLYVIEILSLFSFRIPRMSRPILKEFRRSRTTKPPPKIKMSPTRPDFNSFSLEGKKRYAAFYQPKRIPLLPRSVYRGRKRCGRTRGQSKLGYRAVSAVGVTEDVLVRFIVGYDILVDCWERPLYSKYAFLGALRSAAQMVPYEVSIGLILIVRLVSTFGSAKAIARIEIVMAQKQIWSGIPLFPVFVMFFISRLAETNRAPSDLPEAEAESVAGYNVEYARDAILNSSLLAEANVPGSRGLILT</sequence>
<dbReference type="GO" id="GO:1990904">
    <property type="term" value="C:ribonucleoprotein complex"/>
    <property type="evidence" value="ECO:0007669"/>
    <property type="project" value="UniProtKB-KW"/>
</dbReference>
<evidence type="ECO:0000256" key="3">
    <source>
        <dbReference type="ARBA" id="ARBA00008080"/>
    </source>
</evidence>
<dbReference type="SUPFAM" id="SSF46946">
    <property type="entry name" value="S13-like H2TH domain"/>
    <property type="match status" value="1"/>
</dbReference>
<keyword evidence="7" id="KW-0689">Ribosomal protein</keyword>
<proteinExistence type="inferred from homology"/>
<evidence type="ECO:0000256" key="6">
    <source>
        <dbReference type="ARBA" id="ARBA00022884"/>
    </source>
</evidence>
<dbReference type="AlphaFoldDB" id="A0AAV7FSF1"/>
<comment type="function">
    <text evidence="12">Located at the top of the head of the small subunit, it contacts several helices of the 18S rRNA.</text>
</comment>
<dbReference type="InterPro" id="IPR018269">
    <property type="entry name" value="Ribosomal_uS13_CS"/>
</dbReference>
<comment type="similarity">
    <text evidence="3">Belongs to the universal ribosomal protein uS13 family.</text>
</comment>
<organism evidence="17 18">
    <name type="scientific">Dendrobium chrysotoxum</name>
    <name type="common">Orchid</name>
    <dbReference type="NCBI Taxonomy" id="161865"/>
    <lineage>
        <taxon>Eukaryota</taxon>
        <taxon>Viridiplantae</taxon>
        <taxon>Streptophyta</taxon>
        <taxon>Embryophyta</taxon>
        <taxon>Tracheophyta</taxon>
        <taxon>Spermatophyta</taxon>
        <taxon>Magnoliopsida</taxon>
        <taxon>Liliopsida</taxon>
        <taxon>Asparagales</taxon>
        <taxon>Orchidaceae</taxon>
        <taxon>Epidendroideae</taxon>
        <taxon>Malaxideae</taxon>
        <taxon>Dendrobiinae</taxon>
        <taxon>Dendrobium</taxon>
    </lineage>
</organism>
<keyword evidence="18" id="KW-1185">Reference proteome</keyword>
<feature type="region of interest" description="Disordered" evidence="16">
    <location>
        <begin position="1"/>
        <end position="26"/>
    </location>
</feature>
<evidence type="ECO:0000256" key="9">
    <source>
        <dbReference type="ARBA" id="ARBA00023128"/>
    </source>
</evidence>
<evidence type="ECO:0000256" key="12">
    <source>
        <dbReference type="ARBA" id="ARBA00037439"/>
    </source>
</evidence>
<dbReference type="GO" id="GO:0019843">
    <property type="term" value="F:rRNA binding"/>
    <property type="evidence" value="ECO:0007669"/>
    <property type="project" value="UniProtKB-KW"/>
</dbReference>
<dbReference type="Pfam" id="PF00416">
    <property type="entry name" value="Ribosomal_S13"/>
    <property type="match status" value="1"/>
</dbReference>
<dbReference type="FunFam" id="4.10.910.10:FF:000003">
    <property type="entry name" value="Ribosomal protein S13"/>
    <property type="match status" value="1"/>
</dbReference>
<feature type="compositionally biased region" description="Basic and acidic residues" evidence="16">
    <location>
        <begin position="1"/>
        <end position="11"/>
    </location>
</feature>
<gene>
    <name evidence="17" type="ORF">IEQ34_024906</name>
</gene>
<keyword evidence="5" id="KW-0699">rRNA-binding</keyword>
<evidence type="ECO:0000256" key="13">
    <source>
        <dbReference type="ARBA" id="ARBA00038537"/>
    </source>
</evidence>
<evidence type="ECO:0000256" key="1">
    <source>
        <dbReference type="ARBA" id="ARBA00004141"/>
    </source>
</evidence>
<evidence type="ECO:0000256" key="11">
    <source>
        <dbReference type="ARBA" id="ARBA00023274"/>
    </source>
</evidence>
<keyword evidence="11" id="KW-0687">Ribonucleoprotein</keyword>
<evidence type="ECO:0000256" key="2">
    <source>
        <dbReference type="ARBA" id="ARBA00004173"/>
    </source>
</evidence>
<dbReference type="InterPro" id="IPR027437">
    <property type="entry name" value="Rbsml_uS13_C"/>
</dbReference>
<dbReference type="GO" id="GO:0005840">
    <property type="term" value="C:ribosome"/>
    <property type="evidence" value="ECO:0007669"/>
    <property type="project" value="UniProtKB-KW"/>
</dbReference>
<evidence type="ECO:0000313" key="18">
    <source>
        <dbReference type="Proteomes" id="UP000775213"/>
    </source>
</evidence>
<dbReference type="GO" id="GO:0016020">
    <property type="term" value="C:membrane"/>
    <property type="evidence" value="ECO:0007669"/>
    <property type="project" value="UniProtKB-SubCell"/>
</dbReference>
<dbReference type="Proteomes" id="UP000775213">
    <property type="component" value="Unassembled WGS sequence"/>
</dbReference>
<dbReference type="GO" id="GO:0006412">
    <property type="term" value="P:translation"/>
    <property type="evidence" value="ECO:0007669"/>
    <property type="project" value="InterPro"/>
</dbReference>
<dbReference type="PANTHER" id="PTHR48185:SF1">
    <property type="entry name" value="NADH:QUINONE OXIDOREDUCTASE_MRP ANTIPORTER MEMBRANE SUBUNIT DOMAIN-CONTAINING PROTEIN"/>
    <property type="match status" value="1"/>
</dbReference>
<dbReference type="PROSITE" id="PS50159">
    <property type="entry name" value="RIBOSOMAL_S13_2"/>
    <property type="match status" value="1"/>
</dbReference>
<dbReference type="InterPro" id="IPR001694">
    <property type="entry name" value="NADH_UbQ_OxRdtase_su1/FPO"/>
</dbReference>
<dbReference type="InterPro" id="IPR010979">
    <property type="entry name" value="Ribosomal_uS13-like_H2TH"/>
</dbReference>
<evidence type="ECO:0000256" key="10">
    <source>
        <dbReference type="ARBA" id="ARBA00023136"/>
    </source>
</evidence>
<evidence type="ECO:0000256" key="8">
    <source>
        <dbReference type="ARBA" id="ARBA00022989"/>
    </source>
</evidence>
<dbReference type="Pfam" id="PF00146">
    <property type="entry name" value="NADHdh"/>
    <property type="match status" value="2"/>
</dbReference>
<evidence type="ECO:0000256" key="5">
    <source>
        <dbReference type="ARBA" id="ARBA00022730"/>
    </source>
</evidence>
<dbReference type="PROSITE" id="PS00646">
    <property type="entry name" value="RIBOSOMAL_S13_1"/>
    <property type="match status" value="1"/>
</dbReference>
<keyword evidence="8" id="KW-1133">Transmembrane helix</keyword>
<keyword evidence="4" id="KW-0812">Transmembrane</keyword>
<evidence type="ECO:0000256" key="15">
    <source>
        <dbReference type="ARBA" id="ARBA00042802"/>
    </source>
</evidence>
<dbReference type="GO" id="GO:0005739">
    <property type="term" value="C:mitochondrion"/>
    <property type="evidence" value="ECO:0007669"/>
    <property type="project" value="UniProtKB-SubCell"/>
</dbReference>
<reference evidence="17 18" key="1">
    <citation type="journal article" date="2021" name="Hortic Res">
        <title>Chromosome-scale assembly of the Dendrobium chrysotoxum genome enhances the understanding of orchid evolution.</title>
        <authorList>
            <person name="Zhang Y."/>
            <person name="Zhang G.Q."/>
            <person name="Zhang D."/>
            <person name="Liu X.D."/>
            <person name="Xu X.Y."/>
            <person name="Sun W.H."/>
            <person name="Yu X."/>
            <person name="Zhu X."/>
            <person name="Wang Z.W."/>
            <person name="Zhao X."/>
            <person name="Zhong W.Y."/>
            <person name="Chen H."/>
            <person name="Yin W.L."/>
            <person name="Huang T."/>
            <person name="Niu S.C."/>
            <person name="Liu Z.J."/>
        </authorList>
    </citation>
    <scope>NUCLEOTIDE SEQUENCE [LARGE SCALE GENOMIC DNA]</scope>
    <source>
        <strain evidence="17">Lindl</strain>
    </source>
</reference>
<evidence type="ECO:0000313" key="17">
    <source>
        <dbReference type="EMBL" id="KAH0446258.1"/>
    </source>
</evidence>
<comment type="subunit">
    <text evidence="13">Part of the small ribosomal subunit.</text>
</comment>
<accession>A0AAV7FSF1</accession>
<keyword evidence="9" id="KW-0496">Mitochondrion</keyword>
<evidence type="ECO:0000256" key="16">
    <source>
        <dbReference type="SAM" id="MobiDB-lite"/>
    </source>
</evidence>